<dbReference type="EMBL" id="CAMXCT020000001">
    <property type="protein sequence ID" value="CAL1124902.1"/>
    <property type="molecule type" value="Genomic_DNA"/>
</dbReference>
<sequence>MSRNQAFTTTPGFSHVHDANERLELIIDTMREMSTHSDPQEMVRAYGQRMQKIFPRDGMISVSRRDLEQPEFKITRASHWDEEINPWKQQHRLPQFSGGIIGELIYSDRPRIINDFEVDSDDPAREFLEGYRSLLAVPLYDQGVALNMVVFLQHEPDSFTSDELPELVWMSNLFGRATHNLVLSGQLQEAYQAVDSELERVAAIQRSLLPAGLPRIPSMQLAVFYNTSRRAGGDYYDFFSLGDDLWGITIADVSGHGTPAAVLMAITHSLLHANDEPLDEPGKVLGRLNRLLCQKYTSSSGTFVTAFFGVYNARTRKMRYASAGHCPPSFKVCRDQSIGSLNGVGGFPLGVIAEEEYEEAEHQFDVGDQILLYTDGITEAENPQGEPFGVQRLEAAFGSCHDSADDIIAGVLGTLNQFTAGHAADDDRTLLDLFEILVREHADMLTAYLRCAVRDPVLADDLFQEAMLVAWRNLDRFDRSRPFGPWLRGIAAKLILAHHRKAAKAMVLCDERILEHLDRRHEELAQLAGDTLDEKLDSLRECVAELPEHYRRAVELRYNDELQGPRLADELSISVEAMKKRLQREQLFNNDRCNARKPSELEAADLWATAENGELQAADLPEDETAKKDAADLRFLHVLLQRIADPDDAGRERRVERVLAAIDDEPVDSTPRHIVTPLPTEVPTTPSARWFPLGRRWVMSALSVAAGLMVLAVIWAGSNGTEVSAYAAVEQVYSAATSMQDREYSVLSELNKSNQVVEVESTLYVRGGEKYSIRHPSILGEIWIGNNGDHSWLVPPSGIVMTREESRENPHYIRRWTNDTGFVIPELQLTALIAHLRDQYELELLPSEPLSTTPPALDAAAAETLDAEQLARTEVMWRRIRGTLNVEQPGRPEVVDVWCHPETGVARRIELVWRRDPGADSTDGLRRMTVELVRDHVFDDSWYEAESHPPTAAATSGAKQD</sequence>
<dbReference type="Pfam" id="PF08281">
    <property type="entry name" value="Sigma70_r4_2"/>
    <property type="match status" value="1"/>
</dbReference>
<dbReference type="PANTHER" id="PTHR43156:SF2">
    <property type="entry name" value="STAGE II SPORULATION PROTEIN E"/>
    <property type="match status" value="1"/>
</dbReference>
<dbReference type="OrthoDB" id="1890790at2759"/>
<dbReference type="Gene3D" id="3.30.450.40">
    <property type="match status" value="1"/>
</dbReference>
<reference evidence="5" key="1">
    <citation type="submission" date="2022-10" db="EMBL/GenBank/DDBJ databases">
        <authorList>
            <person name="Chen Y."/>
            <person name="Dougan E. K."/>
            <person name="Chan C."/>
            <person name="Rhodes N."/>
            <person name="Thang M."/>
        </authorList>
    </citation>
    <scope>NUCLEOTIDE SEQUENCE</scope>
</reference>
<dbReference type="InterPro" id="IPR029016">
    <property type="entry name" value="GAF-like_dom_sf"/>
</dbReference>
<evidence type="ECO:0000259" key="4">
    <source>
        <dbReference type="SMART" id="SM00331"/>
    </source>
</evidence>
<dbReference type="InterPro" id="IPR001932">
    <property type="entry name" value="PPM-type_phosphatase-like_dom"/>
</dbReference>
<dbReference type="Gene3D" id="3.60.40.10">
    <property type="entry name" value="PPM-type phosphatase domain"/>
    <property type="match status" value="1"/>
</dbReference>
<accession>A0A9P1FF42</accession>
<dbReference type="InterPro" id="IPR007627">
    <property type="entry name" value="RNA_pol_sigma70_r2"/>
</dbReference>
<dbReference type="AlphaFoldDB" id="A0A9P1FF42"/>
<dbReference type="InterPro" id="IPR013325">
    <property type="entry name" value="RNA_pol_sigma_r2"/>
</dbReference>
<dbReference type="GO" id="GO:0003677">
    <property type="term" value="F:DNA binding"/>
    <property type="evidence" value="ECO:0007669"/>
    <property type="project" value="InterPro"/>
</dbReference>
<dbReference type="SUPFAM" id="SSF88946">
    <property type="entry name" value="Sigma2 domain of RNA polymerase sigma factors"/>
    <property type="match status" value="1"/>
</dbReference>
<comment type="caution">
    <text evidence="5">The sequence shown here is derived from an EMBL/GenBank/DDBJ whole genome shotgun (WGS) entry which is preliminary data.</text>
</comment>
<keyword evidence="3" id="KW-0804">Transcription</keyword>
<dbReference type="Pfam" id="PF01590">
    <property type="entry name" value="GAF"/>
    <property type="match status" value="1"/>
</dbReference>
<dbReference type="InterPro" id="IPR014284">
    <property type="entry name" value="RNA_pol_sigma-70_dom"/>
</dbReference>
<dbReference type="SUPFAM" id="SSF88659">
    <property type="entry name" value="Sigma3 and sigma4 domains of RNA polymerase sigma factors"/>
    <property type="match status" value="1"/>
</dbReference>
<dbReference type="InterPro" id="IPR003018">
    <property type="entry name" value="GAF"/>
</dbReference>
<keyword evidence="1" id="KW-0378">Hydrolase</keyword>
<dbReference type="SUPFAM" id="SSF81606">
    <property type="entry name" value="PP2C-like"/>
    <property type="match status" value="1"/>
</dbReference>
<name>A0A9P1FF42_9DINO</name>
<dbReference type="EMBL" id="CAMXCT030000001">
    <property type="protein sequence ID" value="CAL4758839.1"/>
    <property type="molecule type" value="Genomic_DNA"/>
</dbReference>
<dbReference type="InterPro" id="IPR036457">
    <property type="entry name" value="PPM-type-like_dom_sf"/>
</dbReference>
<feature type="domain" description="PPM-type phosphatase" evidence="4">
    <location>
        <begin position="216"/>
        <end position="435"/>
    </location>
</feature>
<dbReference type="GO" id="GO:0006352">
    <property type="term" value="P:DNA-templated transcription initiation"/>
    <property type="evidence" value="ECO:0007669"/>
    <property type="project" value="InterPro"/>
</dbReference>
<evidence type="ECO:0000313" key="7">
    <source>
        <dbReference type="Proteomes" id="UP001152797"/>
    </source>
</evidence>
<dbReference type="GO" id="GO:0016987">
    <property type="term" value="F:sigma factor activity"/>
    <property type="evidence" value="ECO:0007669"/>
    <property type="project" value="InterPro"/>
</dbReference>
<reference evidence="6 7" key="2">
    <citation type="submission" date="2024-05" db="EMBL/GenBank/DDBJ databases">
        <authorList>
            <person name="Chen Y."/>
            <person name="Shah S."/>
            <person name="Dougan E. K."/>
            <person name="Thang M."/>
            <person name="Chan C."/>
        </authorList>
    </citation>
    <scope>NUCLEOTIDE SEQUENCE [LARGE SCALE GENOMIC DNA]</scope>
</reference>
<dbReference type="SMART" id="SM00331">
    <property type="entry name" value="PP2C_SIG"/>
    <property type="match status" value="1"/>
</dbReference>
<protein>
    <submittedName>
        <fullName evidence="6">Phosphoserine phosphatase RsbU (Sigma factor Sig B regulation protein RsbU)</fullName>
    </submittedName>
</protein>
<dbReference type="Pfam" id="PF04542">
    <property type="entry name" value="Sigma70_r2"/>
    <property type="match status" value="1"/>
</dbReference>
<dbReference type="Pfam" id="PF07228">
    <property type="entry name" value="SpoIIE"/>
    <property type="match status" value="1"/>
</dbReference>
<dbReference type="Gene3D" id="1.10.1740.10">
    <property type="match status" value="1"/>
</dbReference>
<evidence type="ECO:0000313" key="6">
    <source>
        <dbReference type="EMBL" id="CAL4758839.1"/>
    </source>
</evidence>
<proteinExistence type="predicted"/>
<organism evidence="5">
    <name type="scientific">Cladocopium goreaui</name>
    <dbReference type="NCBI Taxonomy" id="2562237"/>
    <lineage>
        <taxon>Eukaryota</taxon>
        <taxon>Sar</taxon>
        <taxon>Alveolata</taxon>
        <taxon>Dinophyceae</taxon>
        <taxon>Suessiales</taxon>
        <taxon>Symbiodiniaceae</taxon>
        <taxon>Cladocopium</taxon>
    </lineage>
</organism>
<dbReference type="EMBL" id="CAMXCT010000001">
    <property type="protein sequence ID" value="CAI3971527.1"/>
    <property type="molecule type" value="Genomic_DNA"/>
</dbReference>
<evidence type="ECO:0000313" key="5">
    <source>
        <dbReference type="EMBL" id="CAI3971527.1"/>
    </source>
</evidence>
<dbReference type="SUPFAM" id="SSF55781">
    <property type="entry name" value="GAF domain-like"/>
    <property type="match status" value="1"/>
</dbReference>
<dbReference type="GO" id="GO:0016791">
    <property type="term" value="F:phosphatase activity"/>
    <property type="evidence" value="ECO:0007669"/>
    <property type="project" value="TreeGrafter"/>
</dbReference>
<dbReference type="InterPro" id="IPR013324">
    <property type="entry name" value="RNA_pol_sigma_r3/r4-like"/>
</dbReference>
<evidence type="ECO:0000256" key="2">
    <source>
        <dbReference type="ARBA" id="ARBA00023015"/>
    </source>
</evidence>
<keyword evidence="7" id="KW-1185">Reference proteome</keyword>
<gene>
    <name evidence="5" type="ORF">C1SCF055_LOCUS117</name>
</gene>
<dbReference type="InterPro" id="IPR013249">
    <property type="entry name" value="RNA_pol_sigma70_r4_t2"/>
</dbReference>
<evidence type="ECO:0000256" key="3">
    <source>
        <dbReference type="ARBA" id="ARBA00023163"/>
    </source>
</evidence>
<dbReference type="InterPro" id="IPR052016">
    <property type="entry name" value="Bact_Sigma-Reg"/>
</dbReference>
<keyword evidence="2" id="KW-0805">Transcription regulation</keyword>
<dbReference type="Gene3D" id="1.10.10.10">
    <property type="entry name" value="Winged helix-like DNA-binding domain superfamily/Winged helix DNA-binding domain"/>
    <property type="match status" value="1"/>
</dbReference>
<dbReference type="InterPro" id="IPR036388">
    <property type="entry name" value="WH-like_DNA-bd_sf"/>
</dbReference>
<dbReference type="PANTHER" id="PTHR43156">
    <property type="entry name" value="STAGE II SPORULATION PROTEIN E-RELATED"/>
    <property type="match status" value="1"/>
</dbReference>
<evidence type="ECO:0000256" key="1">
    <source>
        <dbReference type="ARBA" id="ARBA00022801"/>
    </source>
</evidence>
<dbReference type="Proteomes" id="UP001152797">
    <property type="component" value="Unassembled WGS sequence"/>
</dbReference>
<dbReference type="NCBIfam" id="TIGR02937">
    <property type="entry name" value="sigma70-ECF"/>
    <property type="match status" value="1"/>
</dbReference>